<dbReference type="OrthoDB" id="9792137at2"/>
<dbReference type="EMBL" id="CP035806">
    <property type="protein sequence ID" value="QBE47966.1"/>
    <property type="molecule type" value="Genomic_DNA"/>
</dbReference>
<accession>A0A4P6KCA9</accession>
<protein>
    <submittedName>
        <fullName evidence="3">2-keto-4-pentenoate hydratase</fullName>
    </submittedName>
</protein>
<keyword evidence="1" id="KW-0456">Lyase</keyword>
<name>A0A4P6KCA9_9MICO</name>
<dbReference type="InterPro" id="IPR011234">
    <property type="entry name" value="Fumarylacetoacetase-like_C"/>
</dbReference>
<dbReference type="Gene3D" id="3.90.850.10">
    <property type="entry name" value="Fumarylacetoacetase-like, C-terminal domain"/>
    <property type="match status" value="1"/>
</dbReference>
<dbReference type="InterPro" id="IPR036663">
    <property type="entry name" value="Fumarylacetoacetase_C_sf"/>
</dbReference>
<keyword evidence="4" id="KW-1185">Reference proteome</keyword>
<evidence type="ECO:0000256" key="1">
    <source>
        <dbReference type="ARBA" id="ARBA00023239"/>
    </source>
</evidence>
<proteinExistence type="predicted"/>
<sequence>MVSIEQAAERLRRAWATRTPCDPIRSLISEGGIEAAYEVQQRLSDDRIARGGQIVGRKIGLTSRAVQQQLGVDQPDFGSIFADTVHHDGEPIPLGGFLQPKIEAEIAFVLGSCIEQPTPTVADVLRATEFVLPAIEIVDSRVRDWDITILDTIADNASCGAVVLGTVPRRLEGLDLPGLGMSLEHRGQVVSTGSGRACLGSPAIAVTWLARELRRRKTPLCAGEIVLSGALGPMVPVTGPGAYRADFGELGDLTAVFTGGVTE</sequence>
<dbReference type="GO" id="GO:0008684">
    <property type="term" value="F:2-oxopent-4-enoate hydratase activity"/>
    <property type="evidence" value="ECO:0007669"/>
    <property type="project" value="TreeGrafter"/>
</dbReference>
<dbReference type="PANTHER" id="PTHR30143:SF0">
    <property type="entry name" value="2-KETO-4-PENTENOATE HYDRATASE"/>
    <property type="match status" value="1"/>
</dbReference>
<evidence type="ECO:0000313" key="4">
    <source>
        <dbReference type="Proteomes" id="UP000289260"/>
    </source>
</evidence>
<feature type="domain" description="Fumarylacetoacetase-like C-terminal" evidence="2">
    <location>
        <begin position="72"/>
        <end position="232"/>
    </location>
</feature>
<dbReference type="Pfam" id="PF01557">
    <property type="entry name" value="FAA_hydrolase"/>
    <property type="match status" value="1"/>
</dbReference>
<dbReference type="Proteomes" id="UP000289260">
    <property type="component" value="Chromosome"/>
</dbReference>
<dbReference type="SUPFAM" id="SSF56529">
    <property type="entry name" value="FAH"/>
    <property type="match status" value="1"/>
</dbReference>
<organism evidence="3 4">
    <name type="scientific">Leucobacter triazinivorans</name>
    <dbReference type="NCBI Taxonomy" id="1784719"/>
    <lineage>
        <taxon>Bacteria</taxon>
        <taxon>Bacillati</taxon>
        <taxon>Actinomycetota</taxon>
        <taxon>Actinomycetes</taxon>
        <taxon>Micrococcales</taxon>
        <taxon>Microbacteriaceae</taxon>
        <taxon>Leucobacter</taxon>
    </lineage>
</organism>
<dbReference type="AlphaFoldDB" id="A0A4P6KCA9"/>
<reference evidence="3 4" key="1">
    <citation type="submission" date="2019-02" db="EMBL/GenBank/DDBJ databases">
        <authorList>
            <person name="Sun L."/>
            <person name="Pan D."/>
            <person name="Wu X."/>
        </authorList>
    </citation>
    <scope>NUCLEOTIDE SEQUENCE [LARGE SCALE GENOMIC DNA]</scope>
    <source>
        <strain evidence="3 4">JW-1</strain>
    </source>
</reference>
<dbReference type="GO" id="GO:0005737">
    <property type="term" value="C:cytoplasm"/>
    <property type="evidence" value="ECO:0007669"/>
    <property type="project" value="TreeGrafter"/>
</dbReference>
<evidence type="ECO:0000259" key="2">
    <source>
        <dbReference type="Pfam" id="PF01557"/>
    </source>
</evidence>
<dbReference type="KEGG" id="ltr:EVS81_03270"/>
<evidence type="ECO:0000313" key="3">
    <source>
        <dbReference type="EMBL" id="QBE47966.1"/>
    </source>
</evidence>
<gene>
    <name evidence="3" type="ORF">EVS81_03270</name>
</gene>
<dbReference type="InterPro" id="IPR050772">
    <property type="entry name" value="Hydratase-Decarb/MhpD_sf"/>
</dbReference>
<dbReference type="PANTHER" id="PTHR30143">
    <property type="entry name" value="ACID HYDRATASE"/>
    <property type="match status" value="1"/>
</dbReference>